<protein>
    <submittedName>
        <fullName evidence="1">Uncharacterized protein</fullName>
    </submittedName>
</protein>
<evidence type="ECO:0000313" key="2">
    <source>
        <dbReference type="Proteomes" id="UP001335648"/>
    </source>
</evidence>
<dbReference type="AlphaFoldDB" id="A0AAN8BU19"/>
<keyword evidence="2" id="KW-1185">Reference proteome</keyword>
<name>A0AAN8BU19_9TELE</name>
<dbReference type="Proteomes" id="UP001335648">
    <property type="component" value="Unassembled WGS sequence"/>
</dbReference>
<gene>
    <name evidence="1" type="ORF">CesoFtcFv8_012222</name>
</gene>
<organism evidence="1 2">
    <name type="scientific">Champsocephalus esox</name>
    <name type="common">pike icefish</name>
    <dbReference type="NCBI Taxonomy" id="159716"/>
    <lineage>
        <taxon>Eukaryota</taxon>
        <taxon>Metazoa</taxon>
        <taxon>Chordata</taxon>
        <taxon>Craniata</taxon>
        <taxon>Vertebrata</taxon>
        <taxon>Euteleostomi</taxon>
        <taxon>Actinopterygii</taxon>
        <taxon>Neopterygii</taxon>
        <taxon>Teleostei</taxon>
        <taxon>Neoteleostei</taxon>
        <taxon>Acanthomorphata</taxon>
        <taxon>Eupercaria</taxon>
        <taxon>Perciformes</taxon>
        <taxon>Notothenioidei</taxon>
        <taxon>Channichthyidae</taxon>
        <taxon>Champsocephalus</taxon>
    </lineage>
</organism>
<comment type="caution">
    <text evidence="1">The sequence shown here is derived from an EMBL/GenBank/DDBJ whole genome shotgun (WGS) entry which is preliminary data.</text>
</comment>
<reference evidence="1 2" key="1">
    <citation type="journal article" date="2023" name="Mol. Biol. Evol.">
        <title>Genomics of Secondarily Temperate Adaptation in the Only Non-Antarctic Icefish.</title>
        <authorList>
            <person name="Rivera-Colon A.G."/>
            <person name="Rayamajhi N."/>
            <person name="Minhas B.F."/>
            <person name="Madrigal G."/>
            <person name="Bilyk K.T."/>
            <person name="Yoon V."/>
            <person name="Hune M."/>
            <person name="Gregory S."/>
            <person name="Cheng C.H.C."/>
            <person name="Catchen J.M."/>
        </authorList>
    </citation>
    <scope>NUCLEOTIDE SEQUENCE [LARGE SCALE GENOMIC DNA]</scope>
    <source>
        <strain evidence="1">JC2023a</strain>
    </source>
</reference>
<proteinExistence type="predicted"/>
<evidence type="ECO:0000313" key="1">
    <source>
        <dbReference type="EMBL" id="KAK5891781.1"/>
    </source>
</evidence>
<sequence length="94" mass="10002">MSGALGPVQTTTVSWWLRVAARGAPGPAGSGHRPIKTRELLLPGLPSLGSTLQCLQGSCPKQLPWLNWLTAEEMSPTVVTEWAKPGDESAPIRT</sequence>
<dbReference type="EMBL" id="JAULUE010002055">
    <property type="protein sequence ID" value="KAK5891781.1"/>
    <property type="molecule type" value="Genomic_DNA"/>
</dbReference>
<accession>A0AAN8BU19</accession>